<dbReference type="EMBL" id="BMAW01029402">
    <property type="protein sequence ID" value="GFU11803.1"/>
    <property type="molecule type" value="Genomic_DNA"/>
</dbReference>
<sequence>MRSPIKRAAIAEFTCFMRQKFSFFGEKMPSNSTNILRDRREKVSEVGRSYNSRTKLVSVKRHINCPPLRVRDLITTGIFIVVGGSRCFEIALRRNLLLRRDFFLRKWQNNVSDKWNGCCFS</sequence>
<protein>
    <submittedName>
        <fullName evidence="1">Uncharacterized protein</fullName>
    </submittedName>
</protein>
<dbReference type="AlphaFoldDB" id="A0A8X6QG38"/>
<organism evidence="1 2">
    <name type="scientific">Nephila pilipes</name>
    <name type="common">Giant wood spider</name>
    <name type="synonym">Nephila maculata</name>
    <dbReference type="NCBI Taxonomy" id="299642"/>
    <lineage>
        <taxon>Eukaryota</taxon>
        <taxon>Metazoa</taxon>
        <taxon>Ecdysozoa</taxon>
        <taxon>Arthropoda</taxon>
        <taxon>Chelicerata</taxon>
        <taxon>Arachnida</taxon>
        <taxon>Araneae</taxon>
        <taxon>Araneomorphae</taxon>
        <taxon>Entelegynae</taxon>
        <taxon>Araneoidea</taxon>
        <taxon>Nephilidae</taxon>
        <taxon>Nephila</taxon>
    </lineage>
</organism>
<evidence type="ECO:0000313" key="2">
    <source>
        <dbReference type="Proteomes" id="UP000887013"/>
    </source>
</evidence>
<evidence type="ECO:0000313" key="1">
    <source>
        <dbReference type="EMBL" id="GFU11803.1"/>
    </source>
</evidence>
<comment type="caution">
    <text evidence="1">The sequence shown here is derived from an EMBL/GenBank/DDBJ whole genome shotgun (WGS) entry which is preliminary data.</text>
</comment>
<dbReference type="Proteomes" id="UP000887013">
    <property type="component" value="Unassembled WGS sequence"/>
</dbReference>
<proteinExistence type="predicted"/>
<name>A0A8X6QG38_NEPPI</name>
<keyword evidence="2" id="KW-1185">Reference proteome</keyword>
<reference evidence="1" key="1">
    <citation type="submission" date="2020-08" db="EMBL/GenBank/DDBJ databases">
        <title>Multicomponent nature underlies the extraordinary mechanical properties of spider dragline silk.</title>
        <authorList>
            <person name="Kono N."/>
            <person name="Nakamura H."/>
            <person name="Mori M."/>
            <person name="Yoshida Y."/>
            <person name="Ohtoshi R."/>
            <person name="Malay A.D."/>
            <person name="Moran D.A.P."/>
            <person name="Tomita M."/>
            <person name="Numata K."/>
            <person name="Arakawa K."/>
        </authorList>
    </citation>
    <scope>NUCLEOTIDE SEQUENCE</scope>
</reference>
<gene>
    <name evidence="1" type="ORF">NPIL_378041</name>
</gene>
<accession>A0A8X6QG38</accession>